<sequence length="392" mass="41833">MTLFRFFAPGLMLGLLLGAFAATAQAQVTRLPTDARVTPGALHRPSVISTFDGHLVNWTFVNRIAPEPVVSYNVIATPDGNLLQLTVLRRQAMVSYILAEPVPATGKGALASALRSTWAGYPVLARIRGEMRIDLSGEDWPFFGEAGQWVETTFTLFDPNSRPTRKAELTHRVSLPVSSEGQRHETIIADGEGNVIDTSSGIDISSSLGTAGSAGAVAFCQDYANGVARSAAPGNTQLFDDMTDFVADELGPLVVGAIGGVVGAGLSDNPYGAAIGAGAGAQLSQETLPYAVDALQFAVEEYVFLAAYIGANIGCHDRLGSLDASWTLPPDVISDNPRFELEKPPAGAVLVMVCLEWSQEWEEFIQTGASEYEVILHTSKCIRMAPTWQIIF</sequence>
<organism evidence="2 3">
    <name type="scientific">Jannaschia pohangensis</name>
    <dbReference type="NCBI Taxonomy" id="390807"/>
    <lineage>
        <taxon>Bacteria</taxon>
        <taxon>Pseudomonadati</taxon>
        <taxon>Pseudomonadota</taxon>
        <taxon>Alphaproteobacteria</taxon>
        <taxon>Rhodobacterales</taxon>
        <taxon>Roseobacteraceae</taxon>
        <taxon>Jannaschia</taxon>
    </lineage>
</organism>
<protein>
    <submittedName>
        <fullName evidence="2">Uncharacterized protein</fullName>
    </submittedName>
</protein>
<dbReference type="EMBL" id="FORA01000001">
    <property type="protein sequence ID" value="SFI60037.1"/>
    <property type="molecule type" value="Genomic_DNA"/>
</dbReference>
<keyword evidence="1" id="KW-0732">Signal</keyword>
<proteinExistence type="predicted"/>
<feature type="signal peptide" evidence="1">
    <location>
        <begin position="1"/>
        <end position="26"/>
    </location>
</feature>
<keyword evidence="3" id="KW-1185">Reference proteome</keyword>
<gene>
    <name evidence="2" type="ORF">SAMN04488095_1335</name>
</gene>
<dbReference type="Proteomes" id="UP000199110">
    <property type="component" value="Unassembled WGS sequence"/>
</dbReference>
<dbReference type="STRING" id="390807.SAMN04488095_1335"/>
<name>A0A1I3JIG0_9RHOB</name>
<evidence type="ECO:0000313" key="2">
    <source>
        <dbReference type="EMBL" id="SFI60037.1"/>
    </source>
</evidence>
<dbReference type="AlphaFoldDB" id="A0A1I3JIG0"/>
<accession>A0A1I3JIG0</accession>
<dbReference type="OrthoDB" id="9772590at2"/>
<evidence type="ECO:0000256" key="1">
    <source>
        <dbReference type="SAM" id="SignalP"/>
    </source>
</evidence>
<evidence type="ECO:0000313" key="3">
    <source>
        <dbReference type="Proteomes" id="UP000199110"/>
    </source>
</evidence>
<reference evidence="2 3" key="1">
    <citation type="submission" date="2016-10" db="EMBL/GenBank/DDBJ databases">
        <authorList>
            <person name="de Groot N.N."/>
        </authorList>
    </citation>
    <scope>NUCLEOTIDE SEQUENCE [LARGE SCALE GENOMIC DNA]</scope>
    <source>
        <strain evidence="2 3">DSM 19073</strain>
    </source>
</reference>
<feature type="chain" id="PRO_5011624237" evidence="1">
    <location>
        <begin position="27"/>
        <end position="392"/>
    </location>
</feature>
<dbReference type="RefSeq" id="WP_092778232.1">
    <property type="nucleotide sequence ID" value="NZ_FORA01000001.1"/>
</dbReference>